<feature type="repeat" description="RCC1" evidence="1">
    <location>
        <begin position="231"/>
        <end position="305"/>
    </location>
</feature>
<name>A0A316Z3B2_9BASI</name>
<dbReference type="AlphaFoldDB" id="A0A316Z3B2"/>
<dbReference type="STRING" id="58919.A0A316Z3B2"/>
<protein>
    <submittedName>
        <fullName evidence="3">RCC1/BLIP-II</fullName>
    </submittedName>
</protein>
<dbReference type="GO" id="GO:0005737">
    <property type="term" value="C:cytoplasm"/>
    <property type="evidence" value="ECO:0007669"/>
    <property type="project" value="TreeGrafter"/>
</dbReference>
<feature type="region of interest" description="Disordered" evidence="2">
    <location>
        <begin position="389"/>
        <end position="419"/>
    </location>
</feature>
<dbReference type="RefSeq" id="XP_025595727.1">
    <property type="nucleotide sequence ID" value="XM_025744399.1"/>
</dbReference>
<feature type="repeat" description="RCC1" evidence="1">
    <location>
        <begin position="20"/>
        <end position="83"/>
    </location>
</feature>
<organism evidence="3 4">
    <name type="scientific">Tilletiopsis washingtonensis</name>
    <dbReference type="NCBI Taxonomy" id="58919"/>
    <lineage>
        <taxon>Eukaryota</taxon>
        <taxon>Fungi</taxon>
        <taxon>Dikarya</taxon>
        <taxon>Basidiomycota</taxon>
        <taxon>Ustilaginomycotina</taxon>
        <taxon>Exobasidiomycetes</taxon>
        <taxon>Entylomatales</taxon>
        <taxon>Entylomatales incertae sedis</taxon>
        <taxon>Tilletiopsis</taxon>
    </lineage>
</organism>
<gene>
    <name evidence="3" type="ORF">FA09DRAFT_341096</name>
</gene>
<accession>A0A316Z3B2</accession>
<feature type="repeat" description="RCC1" evidence="1">
    <location>
        <begin position="454"/>
        <end position="513"/>
    </location>
</feature>
<proteinExistence type="predicted"/>
<feature type="repeat" description="RCC1" evidence="1">
    <location>
        <begin position="159"/>
        <end position="223"/>
    </location>
</feature>
<dbReference type="InterPro" id="IPR009091">
    <property type="entry name" value="RCC1/BLIP-II"/>
</dbReference>
<sequence length="516" mass="54828">MASAEAGPSSSSTAGSRRLHQLLVAGSNARSQLGLGHDEDAHVFKPALCLPAESEQPIAFPPPGHFIAALASGANHAIAIVACSSDPSQRQVWASGSNAEAQLGSTISRDSLLHWTQLDLSSEPAAQQHLHCTSWRPTLVACGWNASFIALAGTDGEDDQLLSLGSSNDFGELGCGKNPAEQAVPSRLLSLSNGESSSSSRRAPLRIRRLASGVRHTCALVSRSEPDHDVWQLFGWGAARRGQIGAPSSTDQTGKRAESVRWLPECFATWHVPRPSSSEPASRDSEEAAVFLAAGKEHTMLAHPSDWRPVPERLCAQASHAFSVETWGSPSKGTCDLSSYMASPTATQEQHAQLLGADCTWNGTFACLGSPFGSLTVLSCGKNDKGQSGAGYFGDEPEQPSASTQANEMRRTRPDGTPGLVRRASLRQAASEHAQCKLVCGSEHVVLFAPDTAHAIWAWGWNEHGNLGTGSAEGEAELHDECSPREIWTPRHAGTRVQNVWAGCGTTFVQIIEAEL</sequence>
<dbReference type="Gene3D" id="2.130.10.30">
    <property type="entry name" value="Regulator of chromosome condensation 1/beta-lactamase-inhibitor protein II"/>
    <property type="match status" value="1"/>
</dbReference>
<dbReference type="PROSITE" id="PS50012">
    <property type="entry name" value="RCC1_3"/>
    <property type="match status" value="4"/>
</dbReference>
<dbReference type="SUPFAM" id="SSF50985">
    <property type="entry name" value="RCC1/BLIP-II"/>
    <property type="match status" value="1"/>
</dbReference>
<dbReference type="InterPro" id="IPR000408">
    <property type="entry name" value="Reg_chr_condens"/>
</dbReference>
<reference evidence="3 4" key="1">
    <citation type="journal article" date="2018" name="Mol. Biol. Evol.">
        <title>Broad Genomic Sampling Reveals a Smut Pathogenic Ancestry of the Fungal Clade Ustilaginomycotina.</title>
        <authorList>
            <person name="Kijpornyongpan T."/>
            <person name="Mondo S.J."/>
            <person name="Barry K."/>
            <person name="Sandor L."/>
            <person name="Lee J."/>
            <person name="Lipzen A."/>
            <person name="Pangilinan J."/>
            <person name="LaButti K."/>
            <person name="Hainaut M."/>
            <person name="Henrissat B."/>
            <person name="Grigoriev I.V."/>
            <person name="Spatafora J.W."/>
            <person name="Aime M.C."/>
        </authorList>
    </citation>
    <scope>NUCLEOTIDE SEQUENCE [LARGE SCALE GENOMIC DNA]</scope>
    <source>
        <strain evidence="3 4">MCA 4186</strain>
    </source>
</reference>
<dbReference type="Pfam" id="PF00415">
    <property type="entry name" value="RCC1"/>
    <property type="match status" value="1"/>
</dbReference>
<dbReference type="PANTHER" id="PTHR45982">
    <property type="entry name" value="REGULATOR OF CHROMOSOME CONDENSATION"/>
    <property type="match status" value="1"/>
</dbReference>
<dbReference type="InterPro" id="IPR051553">
    <property type="entry name" value="Ran_GTPase-activating"/>
</dbReference>
<evidence type="ECO:0000256" key="2">
    <source>
        <dbReference type="SAM" id="MobiDB-lite"/>
    </source>
</evidence>
<evidence type="ECO:0000313" key="3">
    <source>
        <dbReference type="EMBL" id="PWN95448.1"/>
    </source>
</evidence>
<evidence type="ECO:0000256" key="1">
    <source>
        <dbReference type="PROSITE-ProRule" id="PRU00235"/>
    </source>
</evidence>
<dbReference type="GeneID" id="37271943"/>
<dbReference type="OrthoDB" id="5370059at2759"/>
<evidence type="ECO:0000313" key="4">
    <source>
        <dbReference type="Proteomes" id="UP000245946"/>
    </source>
</evidence>
<dbReference type="GO" id="GO:0005085">
    <property type="term" value="F:guanyl-nucleotide exchange factor activity"/>
    <property type="evidence" value="ECO:0007669"/>
    <property type="project" value="TreeGrafter"/>
</dbReference>
<dbReference type="PANTHER" id="PTHR45982:SF1">
    <property type="entry name" value="REGULATOR OF CHROMOSOME CONDENSATION"/>
    <property type="match status" value="1"/>
</dbReference>
<keyword evidence="4" id="KW-1185">Reference proteome</keyword>
<dbReference type="EMBL" id="KZ819304">
    <property type="protein sequence ID" value="PWN95448.1"/>
    <property type="molecule type" value="Genomic_DNA"/>
</dbReference>
<dbReference type="Proteomes" id="UP000245946">
    <property type="component" value="Unassembled WGS sequence"/>
</dbReference>